<dbReference type="CDD" id="cd05471">
    <property type="entry name" value="pepsin_like"/>
    <property type="match status" value="1"/>
</dbReference>
<dbReference type="AlphaFoldDB" id="A0A914C7Q9"/>
<proteinExistence type="inferred from homology"/>
<evidence type="ECO:0000256" key="4">
    <source>
        <dbReference type="ARBA" id="ARBA00023180"/>
    </source>
</evidence>
<dbReference type="InterPro" id="IPR001461">
    <property type="entry name" value="Aspartic_peptidase_A1"/>
</dbReference>
<protein>
    <submittedName>
        <fullName evidence="10">Peptidase A1 domain-containing protein</fullName>
    </submittedName>
</protein>
<dbReference type="InterPro" id="IPR033121">
    <property type="entry name" value="PEPTIDASE_A1"/>
</dbReference>
<dbReference type="FunFam" id="2.40.70.10:FF:000052">
    <property type="entry name" value="ASpartyl Protease"/>
    <property type="match status" value="1"/>
</dbReference>
<dbReference type="FunFam" id="2.40.70.10:FF:000008">
    <property type="entry name" value="Cathepsin D"/>
    <property type="match status" value="1"/>
</dbReference>
<feature type="domain" description="Peptidase A1" evidence="8">
    <location>
        <begin position="74"/>
        <end position="388"/>
    </location>
</feature>
<keyword evidence="4" id="KW-0325">Glycoprotein</keyword>
<feature type="signal peptide" evidence="7">
    <location>
        <begin position="1"/>
        <end position="15"/>
    </location>
</feature>
<reference evidence="10" key="1">
    <citation type="submission" date="2022-11" db="UniProtKB">
        <authorList>
            <consortium name="WormBaseParasite"/>
        </authorList>
    </citation>
    <scope>IDENTIFICATION</scope>
</reference>
<comment type="similarity">
    <text evidence="1 6">Belongs to the peptidase A1 family.</text>
</comment>
<dbReference type="PROSITE" id="PS00141">
    <property type="entry name" value="ASP_PROTEASE"/>
    <property type="match status" value="1"/>
</dbReference>
<dbReference type="InterPro" id="IPR021109">
    <property type="entry name" value="Peptidase_aspartic_dom_sf"/>
</dbReference>
<evidence type="ECO:0000256" key="6">
    <source>
        <dbReference type="RuleBase" id="RU000454"/>
    </source>
</evidence>
<accession>A0A914C7Q9</accession>
<evidence type="ECO:0000256" key="3">
    <source>
        <dbReference type="ARBA" id="ARBA00022750"/>
    </source>
</evidence>
<keyword evidence="6" id="KW-0645">Protease</keyword>
<evidence type="ECO:0000313" key="10">
    <source>
        <dbReference type="WBParaSite" id="ACRNAN_Path_411.g1570.t1"/>
    </source>
</evidence>
<organism evidence="9 10">
    <name type="scientific">Acrobeloides nanus</name>
    <dbReference type="NCBI Taxonomy" id="290746"/>
    <lineage>
        <taxon>Eukaryota</taxon>
        <taxon>Metazoa</taxon>
        <taxon>Ecdysozoa</taxon>
        <taxon>Nematoda</taxon>
        <taxon>Chromadorea</taxon>
        <taxon>Rhabditida</taxon>
        <taxon>Tylenchina</taxon>
        <taxon>Cephalobomorpha</taxon>
        <taxon>Cephaloboidea</taxon>
        <taxon>Cephalobidae</taxon>
        <taxon>Acrobeloides</taxon>
    </lineage>
</organism>
<keyword evidence="6" id="KW-0378">Hydrolase</keyword>
<evidence type="ECO:0000256" key="2">
    <source>
        <dbReference type="ARBA" id="ARBA00022729"/>
    </source>
</evidence>
<keyword evidence="2 7" id="KW-0732">Signal</keyword>
<dbReference type="PANTHER" id="PTHR47966:SF45">
    <property type="entry name" value="PEPTIDASE A1 DOMAIN-CONTAINING PROTEIN"/>
    <property type="match status" value="1"/>
</dbReference>
<dbReference type="GO" id="GO:0004190">
    <property type="term" value="F:aspartic-type endopeptidase activity"/>
    <property type="evidence" value="ECO:0007669"/>
    <property type="project" value="UniProtKB-KW"/>
</dbReference>
<dbReference type="SUPFAM" id="SSF50630">
    <property type="entry name" value="Acid proteases"/>
    <property type="match status" value="1"/>
</dbReference>
<feature type="active site" evidence="5">
    <location>
        <position position="280"/>
    </location>
</feature>
<evidence type="ECO:0000256" key="5">
    <source>
        <dbReference type="PIRSR" id="PIRSR601461-1"/>
    </source>
</evidence>
<keyword evidence="3 6" id="KW-0064">Aspartyl protease</keyword>
<sequence length="391" mass="42256">MKLYLLFVLIGISAASVYEVKLTRIDSLRVRYTRAGIWQTYLQYKELLRLSSKSKIENDKVVSQGMNDWDDMEYVGNITVGTPGQNFSVILDTGSSNLWIPDSTCKQCKGKHKFDASKSSTYQTNGQKWSITYGDGSDAKGILGVDTVGVGDGADKLLIPKTTFGLATDENRAMLDDPSFDGILGLAFQSLAVDNVVPPIQNAINQGLLTEPIFTVYLQERGDVNNVHGGTITYGGLDTTHCGALIAYQPLSSATYFQFKIDSVSLGSYSSNKGWQVISDTGTSYIGGPDAIIEGLATAAGATYHHQDQSYYIGCNATTPTFDIVIGGKSYGITSKQMIVDIGNGQCQWAAFQMGAGGGFGPSWILGDPFIRQYCNVYDLGNKRIGFAPAK</sequence>
<dbReference type="Pfam" id="PF00026">
    <property type="entry name" value="Asp"/>
    <property type="match status" value="1"/>
</dbReference>
<evidence type="ECO:0000313" key="9">
    <source>
        <dbReference type="Proteomes" id="UP000887540"/>
    </source>
</evidence>
<name>A0A914C7Q9_9BILA</name>
<dbReference type="InterPro" id="IPR034164">
    <property type="entry name" value="Pepsin-like_dom"/>
</dbReference>
<dbReference type="PANTHER" id="PTHR47966">
    <property type="entry name" value="BETA-SITE APP-CLEAVING ENZYME, ISOFORM A-RELATED"/>
    <property type="match status" value="1"/>
</dbReference>
<dbReference type="InterPro" id="IPR001969">
    <property type="entry name" value="Aspartic_peptidase_AS"/>
</dbReference>
<feature type="chain" id="PRO_5038070305" evidence="7">
    <location>
        <begin position="16"/>
        <end position="391"/>
    </location>
</feature>
<dbReference type="PRINTS" id="PR00792">
    <property type="entry name" value="PEPSIN"/>
</dbReference>
<evidence type="ECO:0000259" key="8">
    <source>
        <dbReference type="PROSITE" id="PS51767"/>
    </source>
</evidence>
<dbReference type="Gene3D" id="2.40.70.10">
    <property type="entry name" value="Acid Proteases"/>
    <property type="match status" value="2"/>
</dbReference>
<dbReference type="PROSITE" id="PS51767">
    <property type="entry name" value="PEPTIDASE_A1"/>
    <property type="match status" value="1"/>
</dbReference>
<keyword evidence="9" id="KW-1185">Reference proteome</keyword>
<dbReference type="WBParaSite" id="ACRNAN_Path_411.g1570.t1">
    <property type="protein sequence ID" value="ACRNAN_Path_411.g1570.t1"/>
    <property type="gene ID" value="ACRNAN_Path_411.g1570"/>
</dbReference>
<dbReference type="GO" id="GO:0006508">
    <property type="term" value="P:proteolysis"/>
    <property type="evidence" value="ECO:0007669"/>
    <property type="project" value="UniProtKB-KW"/>
</dbReference>
<dbReference type="GO" id="GO:0005764">
    <property type="term" value="C:lysosome"/>
    <property type="evidence" value="ECO:0007669"/>
    <property type="project" value="TreeGrafter"/>
</dbReference>
<dbReference type="Proteomes" id="UP000887540">
    <property type="component" value="Unplaced"/>
</dbReference>
<evidence type="ECO:0000256" key="1">
    <source>
        <dbReference type="ARBA" id="ARBA00007447"/>
    </source>
</evidence>
<evidence type="ECO:0000256" key="7">
    <source>
        <dbReference type="SAM" id="SignalP"/>
    </source>
</evidence>
<feature type="active site" evidence="5">
    <location>
        <position position="92"/>
    </location>
</feature>